<dbReference type="STRING" id="1664694.A0A0N1P309"/>
<keyword evidence="1" id="KW-0472">Membrane</keyword>
<evidence type="ECO:0000313" key="3">
    <source>
        <dbReference type="Proteomes" id="UP000038010"/>
    </source>
</evidence>
<feature type="transmembrane region" description="Helical" evidence="1">
    <location>
        <begin position="57"/>
        <end position="78"/>
    </location>
</feature>
<dbReference type="EMBL" id="LFJN01000003">
    <property type="protein sequence ID" value="KPI44573.1"/>
    <property type="molecule type" value="Genomic_DNA"/>
</dbReference>
<sequence>MSGTEIVVRESRRRYHWPELQLNIWIFVVLAGASTVLGINAWFIVVQQQMRIGIPWIFTFAIVTASLTIIFLLIILILASRRLLIPGGILIGAFILFVLWLTTLIETAIQLFGPSGNVNSNCNTYVTGRPYVGVTVETLAWLTQSNICACWKASFAWSIVLAVLFLWMIVLAWQVQREDYD</sequence>
<name>A0A0N1P309_9EURO</name>
<feature type="transmembrane region" description="Helical" evidence="1">
    <location>
        <begin position="24"/>
        <end position="45"/>
    </location>
</feature>
<dbReference type="GeneID" id="28741186"/>
<comment type="caution">
    <text evidence="2">The sequence shown here is derived from an EMBL/GenBank/DDBJ whole genome shotgun (WGS) entry which is preliminary data.</text>
</comment>
<proteinExistence type="predicted"/>
<evidence type="ECO:0000256" key="1">
    <source>
        <dbReference type="SAM" id="Phobius"/>
    </source>
</evidence>
<evidence type="ECO:0008006" key="4">
    <source>
        <dbReference type="Google" id="ProtNLM"/>
    </source>
</evidence>
<evidence type="ECO:0000313" key="2">
    <source>
        <dbReference type="EMBL" id="KPI44573.1"/>
    </source>
</evidence>
<keyword evidence="3" id="KW-1185">Reference proteome</keyword>
<reference evidence="2 3" key="1">
    <citation type="submission" date="2015-06" db="EMBL/GenBank/DDBJ databases">
        <title>Draft genome of the ant-associated black yeast Phialophora attae CBS 131958.</title>
        <authorList>
            <person name="Moreno L.F."/>
            <person name="Stielow B.J."/>
            <person name="de Hoog S."/>
            <person name="Vicente V.A."/>
            <person name="Weiss V.A."/>
            <person name="de Vries M."/>
            <person name="Cruz L.M."/>
            <person name="Souza E.M."/>
        </authorList>
    </citation>
    <scope>NUCLEOTIDE SEQUENCE [LARGE SCALE GENOMIC DNA]</scope>
    <source>
        <strain evidence="2 3">CBS 131958</strain>
    </source>
</reference>
<feature type="transmembrane region" description="Helical" evidence="1">
    <location>
        <begin position="155"/>
        <end position="175"/>
    </location>
</feature>
<gene>
    <name evidence="2" type="ORF">AB675_8826</name>
</gene>
<dbReference type="VEuPathDB" id="FungiDB:AB675_8826"/>
<organism evidence="2 3">
    <name type="scientific">Cyphellophora attinorum</name>
    <dbReference type="NCBI Taxonomy" id="1664694"/>
    <lineage>
        <taxon>Eukaryota</taxon>
        <taxon>Fungi</taxon>
        <taxon>Dikarya</taxon>
        <taxon>Ascomycota</taxon>
        <taxon>Pezizomycotina</taxon>
        <taxon>Eurotiomycetes</taxon>
        <taxon>Chaetothyriomycetidae</taxon>
        <taxon>Chaetothyriales</taxon>
        <taxon>Cyphellophoraceae</taxon>
        <taxon>Cyphellophora</taxon>
    </lineage>
</organism>
<dbReference type="Proteomes" id="UP000038010">
    <property type="component" value="Unassembled WGS sequence"/>
</dbReference>
<keyword evidence="1" id="KW-0812">Transmembrane</keyword>
<dbReference type="RefSeq" id="XP_018004536.1">
    <property type="nucleotide sequence ID" value="XM_018149306.1"/>
</dbReference>
<dbReference type="OrthoDB" id="3930290at2759"/>
<keyword evidence="1" id="KW-1133">Transmembrane helix</keyword>
<dbReference type="AlphaFoldDB" id="A0A0N1P309"/>
<feature type="transmembrane region" description="Helical" evidence="1">
    <location>
        <begin position="84"/>
        <end position="105"/>
    </location>
</feature>
<accession>A0A0N1P309</accession>
<protein>
    <recommendedName>
        <fullName evidence="4">MARVEL domain-containing protein</fullName>
    </recommendedName>
</protein>